<evidence type="ECO:0000256" key="1">
    <source>
        <dbReference type="ARBA" id="ARBA00004370"/>
    </source>
</evidence>
<dbReference type="EMBL" id="LHPI01000019">
    <property type="protein sequence ID" value="KOO06286.1"/>
    <property type="molecule type" value="Genomic_DNA"/>
</dbReference>
<dbReference type="SMART" id="SM00304">
    <property type="entry name" value="HAMP"/>
    <property type="match status" value="1"/>
</dbReference>
<keyword evidence="2 4" id="KW-0807">Transducer</keyword>
<feature type="transmembrane region" description="Helical" evidence="5">
    <location>
        <begin position="6"/>
        <end position="28"/>
    </location>
</feature>
<dbReference type="CDD" id="cd11386">
    <property type="entry name" value="MCP_signal"/>
    <property type="match status" value="1"/>
</dbReference>
<keyword evidence="5" id="KW-1133">Transmembrane helix</keyword>
<comment type="similarity">
    <text evidence="3">Belongs to the methyl-accepting chemotaxis (MCP) protein family.</text>
</comment>
<evidence type="ECO:0000256" key="5">
    <source>
        <dbReference type="SAM" id="Phobius"/>
    </source>
</evidence>
<comment type="caution">
    <text evidence="8">The sequence shown here is derived from an EMBL/GenBank/DDBJ whole genome shotgun (WGS) entry which is preliminary data.</text>
</comment>
<feature type="domain" description="HAMP" evidence="7">
    <location>
        <begin position="248"/>
        <end position="301"/>
    </location>
</feature>
<gene>
    <name evidence="8" type="ORF">AKJ31_17470</name>
</gene>
<dbReference type="PROSITE" id="PS50111">
    <property type="entry name" value="CHEMOTAXIS_TRANSDUC_2"/>
    <property type="match status" value="1"/>
</dbReference>
<keyword evidence="9" id="KW-1185">Reference proteome</keyword>
<dbReference type="AlphaFoldDB" id="A0A0M0HW23"/>
<accession>A0A0M0HW23</accession>
<evidence type="ECO:0000256" key="4">
    <source>
        <dbReference type="PROSITE-ProRule" id="PRU00284"/>
    </source>
</evidence>
<evidence type="ECO:0000259" key="7">
    <source>
        <dbReference type="PROSITE" id="PS50885"/>
    </source>
</evidence>
<sequence length="578" mass="63974">MTINNTMKVVFGVIGLGIIISVVTIFQLSSLLQELDDMASVRYQSYQAADELRQSSDDLTRLGRTYVVTGNEDYEKMYMDILAIRNGDIPRPENYHTIYWDLVLNYGQKPKPDGERISLHTMMENLGFTETEFKLLEEAQNNSDALVNMEVKAMNAVKGLFPDANGNYSVRGTPDNQMAVELLHSKQYHQEKAKIMAPIDEFFKELEARTSAQFEAQAQQVKTVVLIGNISLIAVFAIAILGYVMVNRKVVKPIDTMANILQKVDDDSDLTLRTDDTRKDELGIISTTINKVLASYANTVNKIDQVNRTISHISETMQDITRKNIDLAGQQSQEMELAATAMEEMTTALSNVSENTNLAEEYAGSAEKEAITSKEVFETTTSDFSRLESEFTITSEIIEHLAEESNNVGNVLDVIKGIAEQTNLLALNAAIEAARAGEQGRGFAVVADEVRSLAQRTQDSTGEIETIILSLQDKAKQSTQTIHNSAEQMQLTRSNMGIANEALTTIKNSASEIHNLNTSIAAATEEQLTVSDEISGNLANIKNLSSDMSDAINQVEPIVIDLQNNVNELNQVVMHIKR</sequence>
<dbReference type="Gene3D" id="1.10.287.950">
    <property type="entry name" value="Methyl-accepting chemotaxis protein"/>
    <property type="match status" value="1"/>
</dbReference>
<organism evidence="8 9">
    <name type="scientific">Vibrio hepatarius</name>
    <dbReference type="NCBI Taxonomy" id="171383"/>
    <lineage>
        <taxon>Bacteria</taxon>
        <taxon>Pseudomonadati</taxon>
        <taxon>Pseudomonadota</taxon>
        <taxon>Gammaproteobacteria</taxon>
        <taxon>Vibrionales</taxon>
        <taxon>Vibrionaceae</taxon>
        <taxon>Vibrio</taxon>
        <taxon>Vibrio oreintalis group</taxon>
    </lineage>
</organism>
<dbReference type="SMART" id="SM00283">
    <property type="entry name" value="MA"/>
    <property type="match status" value="1"/>
</dbReference>
<evidence type="ECO:0000256" key="3">
    <source>
        <dbReference type="ARBA" id="ARBA00029447"/>
    </source>
</evidence>
<dbReference type="STRING" id="171383.AKJ31_17470"/>
<dbReference type="PANTHER" id="PTHR32089:SF41">
    <property type="entry name" value="METHYL-ACCEPTING CHEMOTAXIS PROTEIN"/>
    <property type="match status" value="1"/>
</dbReference>
<dbReference type="Pfam" id="PF00672">
    <property type="entry name" value="HAMP"/>
    <property type="match status" value="1"/>
</dbReference>
<proteinExistence type="inferred from homology"/>
<keyword evidence="5" id="KW-0812">Transmembrane</keyword>
<dbReference type="RefSeq" id="WP_053410361.1">
    <property type="nucleotide sequence ID" value="NZ_LHPI01000019.1"/>
</dbReference>
<dbReference type="PATRIC" id="fig|171383.3.peg.3566"/>
<dbReference type="PANTHER" id="PTHR32089">
    <property type="entry name" value="METHYL-ACCEPTING CHEMOTAXIS PROTEIN MCPB"/>
    <property type="match status" value="1"/>
</dbReference>
<reference evidence="9" key="1">
    <citation type="submission" date="2015-08" db="EMBL/GenBank/DDBJ databases">
        <title>Vibrio galatheae sp. nov., a novel member of the Vibrionaceae family isolated from the Solomon Islands.</title>
        <authorList>
            <person name="Giubergia S."/>
            <person name="Machado H."/>
            <person name="Mateiu R.V."/>
            <person name="Gram L."/>
        </authorList>
    </citation>
    <scope>NUCLEOTIDE SEQUENCE [LARGE SCALE GENOMIC DNA]</scope>
    <source>
        <strain evidence="9">DSM 19134</strain>
    </source>
</reference>
<dbReference type="GO" id="GO:0007165">
    <property type="term" value="P:signal transduction"/>
    <property type="evidence" value="ECO:0007669"/>
    <property type="project" value="UniProtKB-KW"/>
</dbReference>
<evidence type="ECO:0000313" key="8">
    <source>
        <dbReference type="EMBL" id="KOO06286.1"/>
    </source>
</evidence>
<keyword evidence="5" id="KW-0472">Membrane</keyword>
<dbReference type="OrthoDB" id="8724845at2"/>
<dbReference type="PROSITE" id="PS50885">
    <property type="entry name" value="HAMP"/>
    <property type="match status" value="1"/>
</dbReference>
<dbReference type="Pfam" id="PF00015">
    <property type="entry name" value="MCPsignal"/>
    <property type="match status" value="1"/>
</dbReference>
<dbReference type="GO" id="GO:0016020">
    <property type="term" value="C:membrane"/>
    <property type="evidence" value="ECO:0007669"/>
    <property type="project" value="UniProtKB-SubCell"/>
</dbReference>
<evidence type="ECO:0000313" key="9">
    <source>
        <dbReference type="Proteomes" id="UP000037530"/>
    </source>
</evidence>
<protein>
    <submittedName>
        <fullName evidence="8">Chemotaxis protein</fullName>
    </submittedName>
</protein>
<name>A0A0M0HW23_9VIBR</name>
<evidence type="ECO:0000259" key="6">
    <source>
        <dbReference type="PROSITE" id="PS50111"/>
    </source>
</evidence>
<dbReference type="FunFam" id="1.10.287.950:FF:000001">
    <property type="entry name" value="Methyl-accepting chemotaxis sensory transducer"/>
    <property type="match status" value="1"/>
</dbReference>
<dbReference type="InterPro" id="IPR003660">
    <property type="entry name" value="HAMP_dom"/>
</dbReference>
<comment type="subcellular location">
    <subcellularLocation>
        <location evidence="1">Membrane</location>
    </subcellularLocation>
</comment>
<dbReference type="SUPFAM" id="SSF58104">
    <property type="entry name" value="Methyl-accepting chemotaxis protein (MCP) signaling domain"/>
    <property type="match status" value="1"/>
</dbReference>
<feature type="domain" description="Methyl-accepting transducer" evidence="6">
    <location>
        <begin position="306"/>
        <end position="542"/>
    </location>
</feature>
<dbReference type="Proteomes" id="UP000037530">
    <property type="component" value="Unassembled WGS sequence"/>
</dbReference>
<evidence type="ECO:0000256" key="2">
    <source>
        <dbReference type="ARBA" id="ARBA00023224"/>
    </source>
</evidence>
<feature type="transmembrane region" description="Helical" evidence="5">
    <location>
        <begin position="224"/>
        <end position="246"/>
    </location>
</feature>
<dbReference type="GO" id="GO:0006935">
    <property type="term" value="P:chemotaxis"/>
    <property type="evidence" value="ECO:0007669"/>
    <property type="project" value="UniProtKB-ARBA"/>
</dbReference>
<dbReference type="InterPro" id="IPR004089">
    <property type="entry name" value="MCPsignal_dom"/>
</dbReference>